<dbReference type="Gene3D" id="1.20.140.150">
    <property type="match status" value="1"/>
</dbReference>
<protein>
    <submittedName>
        <fullName evidence="6">Uncharacterized protein</fullName>
    </submittedName>
</protein>
<dbReference type="EMBL" id="BDGG01000001">
    <property type="protein sequence ID" value="GAU88390.1"/>
    <property type="molecule type" value="Genomic_DNA"/>
</dbReference>
<dbReference type="PANTHER" id="PTHR21284:SF12">
    <property type="entry name" value="EG:80H7.2 PROTEIN"/>
    <property type="match status" value="1"/>
</dbReference>
<organism evidence="6 7">
    <name type="scientific">Ramazzottius varieornatus</name>
    <name type="common">Water bear</name>
    <name type="synonym">Tardigrade</name>
    <dbReference type="NCBI Taxonomy" id="947166"/>
    <lineage>
        <taxon>Eukaryota</taxon>
        <taxon>Metazoa</taxon>
        <taxon>Ecdysozoa</taxon>
        <taxon>Tardigrada</taxon>
        <taxon>Eutardigrada</taxon>
        <taxon>Parachela</taxon>
        <taxon>Hypsibioidea</taxon>
        <taxon>Ramazzottiidae</taxon>
        <taxon>Ramazzottius</taxon>
    </lineage>
</organism>
<evidence type="ECO:0000256" key="4">
    <source>
        <dbReference type="ARBA" id="ARBA00023136"/>
    </source>
</evidence>
<comment type="caution">
    <text evidence="6">The sequence shown here is derived from an EMBL/GenBank/DDBJ whole genome shotgun (WGS) entry which is preliminary data.</text>
</comment>
<accession>A0A1D1UIP9</accession>
<proteinExistence type="predicted"/>
<reference evidence="6 7" key="1">
    <citation type="journal article" date="2016" name="Nat. Commun.">
        <title>Extremotolerant tardigrade genome and improved radiotolerance of human cultured cells by tardigrade-unique protein.</title>
        <authorList>
            <person name="Hashimoto T."/>
            <person name="Horikawa D.D."/>
            <person name="Saito Y."/>
            <person name="Kuwahara H."/>
            <person name="Kozuka-Hata H."/>
            <person name="Shin-I T."/>
            <person name="Minakuchi Y."/>
            <person name="Ohishi K."/>
            <person name="Motoyama A."/>
            <person name="Aizu T."/>
            <person name="Enomoto A."/>
            <person name="Kondo K."/>
            <person name="Tanaka S."/>
            <person name="Hara Y."/>
            <person name="Koshikawa S."/>
            <person name="Sagara H."/>
            <person name="Miura T."/>
            <person name="Yokobori S."/>
            <person name="Miyagawa K."/>
            <person name="Suzuki Y."/>
            <person name="Kubo T."/>
            <person name="Oyama M."/>
            <person name="Kohara Y."/>
            <person name="Fujiyama A."/>
            <person name="Arakawa K."/>
            <person name="Katayama T."/>
            <person name="Toyoda A."/>
            <person name="Kunieda T."/>
        </authorList>
    </citation>
    <scope>NUCLEOTIDE SEQUENCE [LARGE SCALE GENOMIC DNA]</scope>
    <source>
        <strain evidence="6 7">YOKOZUNA-1</strain>
    </source>
</reference>
<evidence type="ECO:0000256" key="2">
    <source>
        <dbReference type="ARBA" id="ARBA00022692"/>
    </source>
</evidence>
<evidence type="ECO:0000313" key="7">
    <source>
        <dbReference type="Proteomes" id="UP000186922"/>
    </source>
</evidence>
<keyword evidence="3 5" id="KW-1133">Transmembrane helix</keyword>
<evidence type="ECO:0000256" key="3">
    <source>
        <dbReference type="ARBA" id="ARBA00022989"/>
    </source>
</evidence>
<keyword evidence="2 5" id="KW-0812">Transmembrane</keyword>
<dbReference type="OrthoDB" id="10062378at2759"/>
<feature type="transmembrane region" description="Helical" evidence="5">
    <location>
        <begin position="182"/>
        <end position="206"/>
    </location>
</feature>
<gene>
    <name evidence="6" type="primary">RvY_01099-1</name>
    <name evidence="6" type="synonym">RvY_01099.1</name>
    <name evidence="6" type="ORF">RvY_01099</name>
</gene>
<dbReference type="GO" id="GO:0016020">
    <property type="term" value="C:membrane"/>
    <property type="evidence" value="ECO:0007669"/>
    <property type="project" value="UniProtKB-SubCell"/>
</dbReference>
<name>A0A1D1UIP9_RAMVA</name>
<feature type="transmembrane region" description="Helical" evidence="5">
    <location>
        <begin position="134"/>
        <end position="155"/>
    </location>
</feature>
<comment type="subcellular location">
    <subcellularLocation>
        <location evidence="1">Membrane</location>
        <topology evidence="1">Multi-pass membrane protein</topology>
    </subcellularLocation>
</comment>
<sequence length="245" mass="28120">MCRRKGYVSLFLDLTGVILTAGLIAICVAFATPYWYRSHPSYVGSYVTQFQLPFDSLGLWMLCYRTYPVRPDPYWRYQVTCRTFVLSFKSDIRLPAFFVATQVLYTIGLILAAVAFLLHLFILGCFFTVNRAVLAVLFTISFLAALSISIALIIFGGRIDDLGYDNRNRDWIFGARHQDFFWSYWLAIAGGILLWIATFFYVFEFFRYPSTEESKKVVKATEVPANIITTVYYPSGPNFIPYTSV</sequence>
<feature type="transmembrane region" description="Helical" evidence="5">
    <location>
        <begin position="12"/>
        <end position="36"/>
    </location>
</feature>
<evidence type="ECO:0000256" key="1">
    <source>
        <dbReference type="ARBA" id="ARBA00004141"/>
    </source>
</evidence>
<dbReference type="AlphaFoldDB" id="A0A1D1UIP9"/>
<keyword evidence="4 5" id="KW-0472">Membrane</keyword>
<dbReference type="PANTHER" id="PTHR21284">
    <property type="entry name" value="EG:80H7.2 PROTEIN"/>
    <property type="match status" value="1"/>
</dbReference>
<evidence type="ECO:0000256" key="5">
    <source>
        <dbReference type="SAM" id="Phobius"/>
    </source>
</evidence>
<evidence type="ECO:0000313" key="6">
    <source>
        <dbReference type="EMBL" id="GAU88390.1"/>
    </source>
</evidence>
<feature type="transmembrane region" description="Helical" evidence="5">
    <location>
        <begin position="103"/>
        <end position="127"/>
    </location>
</feature>
<dbReference type="Proteomes" id="UP000186922">
    <property type="component" value="Unassembled WGS sequence"/>
</dbReference>
<keyword evidence="7" id="KW-1185">Reference proteome</keyword>
<dbReference type="InterPro" id="IPR004031">
    <property type="entry name" value="PMP22/EMP/MP20/Claudin"/>
</dbReference>
<dbReference type="Pfam" id="PF13903">
    <property type="entry name" value="Claudin_2"/>
    <property type="match status" value="1"/>
</dbReference>